<dbReference type="InterPro" id="IPR024665">
    <property type="entry name" value="TSP/COMP_CC"/>
</dbReference>
<dbReference type="GO" id="GO:0032502">
    <property type="term" value="P:developmental process"/>
    <property type="evidence" value="ECO:0007669"/>
    <property type="project" value="UniProtKB-ARBA"/>
</dbReference>
<dbReference type="Pfam" id="PF07645">
    <property type="entry name" value="EGF_CA"/>
    <property type="match status" value="1"/>
</dbReference>
<dbReference type="Proteomes" id="UP001279410">
    <property type="component" value="Unassembled WGS sequence"/>
</dbReference>
<evidence type="ECO:0000259" key="4">
    <source>
        <dbReference type="SMART" id="SM00179"/>
    </source>
</evidence>
<dbReference type="InterPro" id="IPR049883">
    <property type="entry name" value="NOTCH1_EGF-like"/>
</dbReference>
<dbReference type="InterPro" id="IPR018097">
    <property type="entry name" value="EGF_Ca-bd_CS"/>
</dbReference>
<protein>
    <submittedName>
        <fullName evidence="5">Thrombospondin-3a</fullName>
    </submittedName>
</protein>
<dbReference type="SUPFAM" id="SSF58006">
    <property type="entry name" value="Assembly domain of cartilage oligomeric matrix protein"/>
    <property type="match status" value="1"/>
</dbReference>
<dbReference type="FunFam" id="2.10.25.10:FF:000232">
    <property type="entry name" value="thrombospondin-3 isoform X1"/>
    <property type="match status" value="1"/>
</dbReference>
<reference evidence="5" key="1">
    <citation type="submission" date="2022-08" db="EMBL/GenBank/DDBJ databases">
        <title>Genome sequencing of akame (Lates japonicus).</title>
        <authorList>
            <person name="Hashiguchi Y."/>
            <person name="Takahashi H."/>
        </authorList>
    </citation>
    <scope>NUCLEOTIDE SEQUENCE</scope>
    <source>
        <strain evidence="5">Kochi</strain>
    </source>
</reference>
<evidence type="ECO:0000313" key="6">
    <source>
        <dbReference type="Proteomes" id="UP001279410"/>
    </source>
</evidence>
<dbReference type="FunFam" id="1.20.5.10:FF:000001">
    <property type="entry name" value="thrombospondin-3 isoform X2"/>
    <property type="match status" value="1"/>
</dbReference>
<keyword evidence="1" id="KW-0245">EGF-like domain</keyword>
<keyword evidence="6" id="KW-1185">Reference proteome</keyword>
<dbReference type="SUPFAM" id="SSF57196">
    <property type="entry name" value="EGF/Laminin"/>
    <property type="match status" value="1"/>
</dbReference>
<keyword evidence="2" id="KW-1015">Disulfide bond</keyword>
<name>A0AAD3NA90_LATJO</name>
<dbReference type="GO" id="GO:0005509">
    <property type="term" value="F:calcium ion binding"/>
    <property type="evidence" value="ECO:0007669"/>
    <property type="project" value="InterPro"/>
</dbReference>
<dbReference type="InterPro" id="IPR001881">
    <property type="entry name" value="EGF-like_Ca-bd_dom"/>
</dbReference>
<feature type="domain" description="EGF-like calcium-binding" evidence="4">
    <location>
        <begin position="469"/>
        <end position="507"/>
    </location>
</feature>
<dbReference type="PROSITE" id="PS01187">
    <property type="entry name" value="EGF_CA"/>
    <property type="match status" value="1"/>
</dbReference>
<proteinExistence type="predicted"/>
<feature type="region of interest" description="Disordered" evidence="3">
    <location>
        <begin position="285"/>
        <end position="306"/>
    </location>
</feature>
<dbReference type="CDD" id="cd00054">
    <property type="entry name" value="EGF_CA"/>
    <property type="match status" value="1"/>
</dbReference>
<dbReference type="Pfam" id="PF11598">
    <property type="entry name" value="COMP"/>
    <property type="match status" value="1"/>
</dbReference>
<evidence type="ECO:0000313" key="5">
    <source>
        <dbReference type="EMBL" id="GLD68725.1"/>
    </source>
</evidence>
<dbReference type="AlphaFoldDB" id="A0AAD3NA90"/>
<comment type="caution">
    <text evidence="5">The sequence shown here is derived from an EMBL/GenBank/DDBJ whole genome shotgun (WGS) entry which is preliminary data.</text>
</comment>
<evidence type="ECO:0000256" key="3">
    <source>
        <dbReference type="SAM" id="MobiDB-lite"/>
    </source>
</evidence>
<dbReference type="Gene3D" id="2.10.25.10">
    <property type="entry name" value="Laminin"/>
    <property type="match status" value="1"/>
</dbReference>
<dbReference type="EMBL" id="BRZM01000146">
    <property type="protein sequence ID" value="GLD68725.1"/>
    <property type="molecule type" value="Genomic_DNA"/>
</dbReference>
<evidence type="ECO:0000256" key="2">
    <source>
        <dbReference type="ARBA" id="ARBA00023157"/>
    </source>
</evidence>
<sequence>MASQNQETNGGECGAGGLSASSPPAQRYGLIGAARFLLPDCVRVPRPRLARSTRFLSSRSSRVWSPVSAPGVTVSLDQFSLHPLLYFNRVFLQFSRLRWSGSDMGWTVRFCSDDLGPAHSGSPSRRTDRTFRSETHADPAARYTVWLNSAGNDWRVESQDSRQACDGEAVRRSGALSGHMRGVGCGCPKLVASVWSLQQTGQQEIPGGGAVMGEINKVVPVTFVRGGGAPPSACRMPAAADSTPSSMRLGRVFTRPHEHGLFINCRLADSSQGLPPLIALPQGPRWWKSDTDRRPSGQRCKAGALTDCRSGETPHSALQVSYSHPGDSLTLDQVITKALIGQLIIFNQILGELRQDIREQVKEMALIRNTILECQVCGFLSLVPAVQAPVTRCVLYGESAAPGHLWTLSPGTTDSRTYCRDIGQVWTRARRHGNTTQADQLSSLSSGLWGRLWLDRTGLHGNLKQECVDIDECVDLPGACVSNSVCINTVGSYKCGGCKPGFLGNRR</sequence>
<evidence type="ECO:0000256" key="1">
    <source>
        <dbReference type="ARBA" id="ARBA00022536"/>
    </source>
</evidence>
<dbReference type="Gene3D" id="1.20.5.10">
    <property type="match status" value="1"/>
</dbReference>
<gene>
    <name evidence="5" type="ORF">AKAME5_002003800</name>
</gene>
<dbReference type="SMART" id="SM00179">
    <property type="entry name" value="EGF_CA"/>
    <property type="match status" value="1"/>
</dbReference>
<dbReference type="InterPro" id="IPR046970">
    <property type="entry name" value="TSP/COMP_CC_sf"/>
</dbReference>
<accession>A0AAD3NA90</accession>
<organism evidence="5 6">
    <name type="scientific">Lates japonicus</name>
    <name type="common">Japanese lates</name>
    <dbReference type="NCBI Taxonomy" id="270547"/>
    <lineage>
        <taxon>Eukaryota</taxon>
        <taxon>Metazoa</taxon>
        <taxon>Chordata</taxon>
        <taxon>Craniata</taxon>
        <taxon>Vertebrata</taxon>
        <taxon>Euteleostomi</taxon>
        <taxon>Actinopterygii</taxon>
        <taxon>Neopterygii</taxon>
        <taxon>Teleostei</taxon>
        <taxon>Neoteleostei</taxon>
        <taxon>Acanthomorphata</taxon>
        <taxon>Carangaria</taxon>
        <taxon>Carangaria incertae sedis</taxon>
        <taxon>Centropomidae</taxon>
        <taxon>Lates</taxon>
    </lineage>
</organism>